<keyword evidence="7" id="KW-0443">Lipid metabolism</keyword>
<gene>
    <name evidence="9" type="ORF">CTI12_AA189440</name>
</gene>
<dbReference type="PANTHER" id="PTHR45650">
    <property type="entry name" value="GDSL-LIKE LIPASE/ACYLHYDROLASE-RELATED"/>
    <property type="match status" value="1"/>
</dbReference>
<comment type="caution">
    <text evidence="9">The sequence shown here is derived from an EMBL/GenBank/DDBJ whole genome shotgun (WGS) entry which is preliminary data.</text>
</comment>
<dbReference type="Pfam" id="PF00657">
    <property type="entry name" value="Lipase_GDSL"/>
    <property type="match status" value="1"/>
</dbReference>
<feature type="signal peptide" evidence="8">
    <location>
        <begin position="1"/>
        <end position="21"/>
    </location>
</feature>
<dbReference type="AlphaFoldDB" id="A0A2U1P6W0"/>
<sequence length="362" mass="40049">MLPIILSLLIFSPLFSRECSSQPLAPAVYVFGDSLLDAGNSLYPLLSPASYPPYGINFPTGRTGRWTDGVTFADIIASYLGLPYPPAYRRTSRSQTGYSYASAGCGILPQTGNNTDCLNMDEQLNLFQKTIKEELEPIFDNPTELSQHLANSILIVWAGSNDYLLNYFNGLTPDYNTEEFAQLLIDRLSDKLEILHELGARKLVILEVGPLGCLPVYRKNNGQDETWCDDGKNINATKFNDRLAPMIQNLASTYPDSYFTLGKLYSLADHLFKHPAYYGMTNVSSSCCTTGKLFLNIACYSFWPPCANPQEYLFWDGAHPTEASFKILATPCFNGSDVCVPNNIQELVQAQTNGAGYLHSAA</sequence>
<comment type="subcellular location">
    <subcellularLocation>
        <location evidence="1">Secreted</location>
    </subcellularLocation>
</comment>
<organism evidence="9 10">
    <name type="scientific">Artemisia annua</name>
    <name type="common">Sweet wormwood</name>
    <dbReference type="NCBI Taxonomy" id="35608"/>
    <lineage>
        <taxon>Eukaryota</taxon>
        <taxon>Viridiplantae</taxon>
        <taxon>Streptophyta</taxon>
        <taxon>Embryophyta</taxon>
        <taxon>Tracheophyta</taxon>
        <taxon>Spermatophyta</taxon>
        <taxon>Magnoliopsida</taxon>
        <taxon>eudicotyledons</taxon>
        <taxon>Gunneridae</taxon>
        <taxon>Pentapetalae</taxon>
        <taxon>asterids</taxon>
        <taxon>campanulids</taxon>
        <taxon>Asterales</taxon>
        <taxon>Asteraceae</taxon>
        <taxon>Asteroideae</taxon>
        <taxon>Anthemideae</taxon>
        <taxon>Artemisiinae</taxon>
        <taxon>Artemisia</taxon>
    </lineage>
</organism>
<dbReference type="PROSITE" id="PS01098">
    <property type="entry name" value="LIPASE_GDSL_SER"/>
    <property type="match status" value="1"/>
</dbReference>
<evidence type="ECO:0000256" key="7">
    <source>
        <dbReference type="ARBA" id="ARBA00023098"/>
    </source>
</evidence>
<keyword evidence="5" id="KW-0378">Hydrolase</keyword>
<comment type="similarity">
    <text evidence="2">Belongs to the 'GDSL' lipolytic enzyme family.</text>
</comment>
<accession>A0A2U1P6W0</accession>
<keyword evidence="6" id="KW-0442">Lipid degradation</keyword>
<evidence type="ECO:0000313" key="9">
    <source>
        <dbReference type="EMBL" id="PWA81489.1"/>
    </source>
</evidence>
<dbReference type="EMBL" id="PKPP01001583">
    <property type="protein sequence ID" value="PWA81489.1"/>
    <property type="molecule type" value="Genomic_DNA"/>
</dbReference>
<protein>
    <recommendedName>
        <fullName evidence="11">SGNH hydrolase-type esterase domain-containing protein</fullName>
    </recommendedName>
</protein>
<dbReference type="Gene3D" id="3.40.50.1110">
    <property type="entry name" value="SGNH hydrolase"/>
    <property type="match status" value="1"/>
</dbReference>
<dbReference type="GO" id="GO:0005576">
    <property type="term" value="C:extracellular region"/>
    <property type="evidence" value="ECO:0007669"/>
    <property type="project" value="UniProtKB-SubCell"/>
</dbReference>
<evidence type="ECO:0000256" key="2">
    <source>
        <dbReference type="ARBA" id="ARBA00008668"/>
    </source>
</evidence>
<name>A0A2U1P6W0_ARTAN</name>
<evidence type="ECO:0000256" key="6">
    <source>
        <dbReference type="ARBA" id="ARBA00022963"/>
    </source>
</evidence>
<keyword evidence="3" id="KW-0964">Secreted</keyword>
<dbReference type="InterPro" id="IPR036514">
    <property type="entry name" value="SGNH_hydro_sf"/>
</dbReference>
<dbReference type="OrthoDB" id="1608148at2759"/>
<dbReference type="InterPro" id="IPR008265">
    <property type="entry name" value="Lipase_GDSL_AS"/>
</dbReference>
<dbReference type="SUPFAM" id="SSF52266">
    <property type="entry name" value="SGNH hydrolase"/>
    <property type="match status" value="1"/>
</dbReference>
<evidence type="ECO:0000256" key="3">
    <source>
        <dbReference type="ARBA" id="ARBA00022525"/>
    </source>
</evidence>
<dbReference type="GO" id="GO:0016298">
    <property type="term" value="F:lipase activity"/>
    <property type="evidence" value="ECO:0007669"/>
    <property type="project" value="InterPro"/>
</dbReference>
<keyword evidence="10" id="KW-1185">Reference proteome</keyword>
<evidence type="ECO:0000256" key="5">
    <source>
        <dbReference type="ARBA" id="ARBA00022801"/>
    </source>
</evidence>
<evidence type="ECO:0000313" key="10">
    <source>
        <dbReference type="Proteomes" id="UP000245207"/>
    </source>
</evidence>
<feature type="chain" id="PRO_5015787820" description="SGNH hydrolase-type esterase domain-containing protein" evidence="8">
    <location>
        <begin position="22"/>
        <end position="362"/>
    </location>
</feature>
<dbReference type="GO" id="GO:0016042">
    <property type="term" value="P:lipid catabolic process"/>
    <property type="evidence" value="ECO:0007669"/>
    <property type="project" value="UniProtKB-KW"/>
</dbReference>
<reference evidence="9 10" key="1">
    <citation type="journal article" date="2018" name="Mol. Plant">
        <title>The genome of Artemisia annua provides insight into the evolution of Asteraceae family and artemisinin biosynthesis.</title>
        <authorList>
            <person name="Shen Q."/>
            <person name="Zhang L."/>
            <person name="Liao Z."/>
            <person name="Wang S."/>
            <person name="Yan T."/>
            <person name="Shi P."/>
            <person name="Liu M."/>
            <person name="Fu X."/>
            <person name="Pan Q."/>
            <person name="Wang Y."/>
            <person name="Lv Z."/>
            <person name="Lu X."/>
            <person name="Zhang F."/>
            <person name="Jiang W."/>
            <person name="Ma Y."/>
            <person name="Chen M."/>
            <person name="Hao X."/>
            <person name="Li L."/>
            <person name="Tang Y."/>
            <person name="Lv G."/>
            <person name="Zhou Y."/>
            <person name="Sun X."/>
            <person name="Brodelius P.E."/>
            <person name="Rose J.K.C."/>
            <person name="Tang K."/>
        </authorList>
    </citation>
    <scope>NUCLEOTIDE SEQUENCE [LARGE SCALE GENOMIC DNA]</scope>
    <source>
        <strain evidence="10">cv. Huhao1</strain>
        <tissue evidence="9">Leaf</tissue>
    </source>
</reference>
<dbReference type="Proteomes" id="UP000245207">
    <property type="component" value="Unassembled WGS sequence"/>
</dbReference>
<dbReference type="CDD" id="cd01837">
    <property type="entry name" value="SGNH_plant_lipase_like"/>
    <property type="match status" value="1"/>
</dbReference>
<proteinExistence type="inferred from homology"/>
<evidence type="ECO:0000256" key="1">
    <source>
        <dbReference type="ARBA" id="ARBA00004613"/>
    </source>
</evidence>
<dbReference type="STRING" id="35608.A0A2U1P6W0"/>
<dbReference type="InterPro" id="IPR035669">
    <property type="entry name" value="SGNH_plant_lipase-like"/>
</dbReference>
<dbReference type="InterPro" id="IPR051238">
    <property type="entry name" value="GDSL_esterase/lipase"/>
</dbReference>
<dbReference type="PANTHER" id="PTHR45650:SF14">
    <property type="entry name" value="GDSL ESTERASE_LIPASE 7-LIKE"/>
    <property type="match status" value="1"/>
</dbReference>
<evidence type="ECO:0000256" key="8">
    <source>
        <dbReference type="SAM" id="SignalP"/>
    </source>
</evidence>
<evidence type="ECO:0000256" key="4">
    <source>
        <dbReference type="ARBA" id="ARBA00022729"/>
    </source>
</evidence>
<evidence type="ECO:0008006" key="11">
    <source>
        <dbReference type="Google" id="ProtNLM"/>
    </source>
</evidence>
<dbReference type="InterPro" id="IPR001087">
    <property type="entry name" value="GDSL"/>
</dbReference>
<keyword evidence="4 8" id="KW-0732">Signal</keyword>